<evidence type="ECO:0000313" key="2">
    <source>
        <dbReference type="EMBL" id="GMM46093.1"/>
    </source>
</evidence>
<feature type="region of interest" description="Disordered" evidence="1">
    <location>
        <begin position="161"/>
        <end position="235"/>
    </location>
</feature>
<sequence>MSCPSTDLSSEIDVTAVDVDAYDKQELIVWASKLELESIDFKSSSRELIDRLTTMSTNLAKSLNDTKKYIFDLKISTSNRDAHVENMINMQINDELETIYSKLSNANEKIKSLQDTIYEVEINTTNEIHEKLQIHVKQQKKKNEYLEKRIEELSNVIESLVSNQRKENGNRVNKSNDEREESRNQNQFMLLPTQSRLSTTSHLSQSSSQTSFLPTGHLPTPTQDSSNNSIEVDTGTKVQRSKIITRSNIC</sequence>
<feature type="compositionally biased region" description="Polar residues" evidence="1">
    <location>
        <begin position="220"/>
        <end position="235"/>
    </location>
</feature>
<evidence type="ECO:0000313" key="3">
    <source>
        <dbReference type="Proteomes" id="UP001378960"/>
    </source>
</evidence>
<dbReference type="InterPro" id="IPR015159">
    <property type="entry name" value="Rec107"/>
</dbReference>
<dbReference type="GO" id="GO:0000794">
    <property type="term" value="C:condensed nuclear chromosome"/>
    <property type="evidence" value="ECO:0007669"/>
    <property type="project" value="InterPro"/>
</dbReference>
<accession>A0AAV5R5F4</accession>
<dbReference type="EMBL" id="BTGB01000003">
    <property type="protein sequence ID" value="GMM46093.1"/>
    <property type="molecule type" value="Genomic_DNA"/>
</dbReference>
<feature type="compositionally biased region" description="Low complexity" evidence="1">
    <location>
        <begin position="193"/>
        <end position="215"/>
    </location>
</feature>
<name>A0AAV5R5F4_PICKL</name>
<dbReference type="GO" id="GO:0007131">
    <property type="term" value="P:reciprocal meiotic recombination"/>
    <property type="evidence" value="ECO:0007669"/>
    <property type="project" value="InterPro"/>
</dbReference>
<dbReference type="Proteomes" id="UP001378960">
    <property type="component" value="Unassembled WGS sequence"/>
</dbReference>
<reference evidence="2 3" key="1">
    <citation type="journal article" date="2023" name="Elife">
        <title>Identification of key yeast species and microbe-microbe interactions impacting larval growth of Drosophila in the wild.</title>
        <authorList>
            <person name="Mure A."/>
            <person name="Sugiura Y."/>
            <person name="Maeda R."/>
            <person name="Honda K."/>
            <person name="Sakurai N."/>
            <person name="Takahashi Y."/>
            <person name="Watada M."/>
            <person name="Katoh T."/>
            <person name="Gotoh A."/>
            <person name="Gotoh Y."/>
            <person name="Taniguchi I."/>
            <person name="Nakamura K."/>
            <person name="Hayashi T."/>
            <person name="Katayama T."/>
            <person name="Uemura T."/>
            <person name="Hattori Y."/>
        </authorList>
    </citation>
    <scope>NUCLEOTIDE SEQUENCE [LARGE SCALE GENOMIC DNA]</scope>
    <source>
        <strain evidence="2 3">PK-24</strain>
    </source>
</reference>
<evidence type="ECO:0000256" key="1">
    <source>
        <dbReference type="SAM" id="MobiDB-lite"/>
    </source>
</evidence>
<proteinExistence type="predicted"/>
<feature type="compositionally biased region" description="Basic and acidic residues" evidence="1">
    <location>
        <begin position="164"/>
        <end position="183"/>
    </location>
</feature>
<organism evidence="2 3">
    <name type="scientific">Pichia kluyveri</name>
    <name type="common">Yeast</name>
    <dbReference type="NCBI Taxonomy" id="36015"/>
    <lineage>
        <taxon>Eukaryota</taxon>
        <taxon>Fungi</taxon>
        <taxon>Dikarya</taxon>
        <taxon>Ascomycota</taxon>
        <taxon>Saccharomycotina</taxon>
        <taxon>Pichiomycetes</taxon>
        <taxon>Pichiales</taxon>
        <taxon>Pichiaceae</taxon>
        <taxon>Pichia</taxon>
    </lineage>
</organism>
<protein>
    <submittedName>
        <fullName evidence="2">Uncharacterized protein</fullName>
    </submittedName>
</protein>
<dbReference type="Pfam" id="PF09074">
    <property type="entry name" value="Mer2"/>
    <property type="match status" value="1"/>
</dbReference>
<comment type="caution">
    <text evidence="2">The sequence shown here is derived from an EMBL/GenBank/DDBJ whole genome shotgun (WGS) entry which is preliminary data.</text>
</comment>
<keyword evidence="3" id="KW-1185">Reference proteome</keyword>
<gene>
    <name evidence="2" type="ORF">DAPK24_026680</name>
</gene>
<dbReference type="AlphaFoldDB" id="A0AAV5R5F4"/>